<evidence type="ECO:0000313" key="2">
    <source>
        <dbReference type="Proteomes" id="UP001357223"/>
    </source>
</evidence>
<dbReference type="Pfam" id="PF16258">
    <property type="entry name" value="DUF4912"/>
    <property type="match status" value="1"/>
</dbReference>
<dbReference type="InterPro" id="IPR032585">
    <property type="entry name" value="DUF4912"/>
</dbReference>
<dbReference type="Proteomes" id="UP001357223">
    <property type="component" value="Chromosome"/>
</dbReference>
<organism evidence="1 2">
    <name type="scientific">Niallia oryzisoli</name>
    <dbReference type="NCBI Taxonomy" id="1737571"/>
    <lineage>
        <taxon>Bacteria</taxon>
        <taxon>Bacillati</taxon>
        <taxon>Bacillota</taxon>
        <taxon>Bacilli</taxon>
        <taxon>Bacillales</taxon>
        <taxon>Bacillaceae</taxon>
        <taxon>Niallia</taxon>
    </lineage>
</organism>
<dbReference type="EMBL" id="CP137640">
    <property type="protein sequence ID" value="WVX82732.1"/>
    <property type="molecule type" value="Genomic_DNA"/>
</dbReference>
<evidence type="ECO:0000313" key="1">
    <source>
        <dbReference type="EMBL" id="WVX82732.1"/>
    </source>
</evidence>
<protein>
    <submittedName>
        <fullName evidence="1">DUF4912 domain-containing protein</fullName>
    </submittedName>
</protein>
<proteinExistence type="predicted"/>
<dbReference type="RefSeq" id="WP_338451628.1">
    <property type="nucleotide sequence ID" value="NZ_CP137640.1"/>
</dbReference>
<name>A0ABZ2CL71_9BACI</name>
<keyword evidence="2" id="KW-1185">Reference proteome</keyword>
<sequence>MIEEIMKLRKEGLSFRKIADELNTTVGKVQYQWRKYQKNEQAKIAAPRKQPKLFMKTALQTRYLNKDKLWFEEKEHLTLWRLSENILFVFWRLFDLKKDLVSSYFNKPLNSFQKVLKIYDVTNILFNGSNAHYTQEVMLSEGQTVSLLKKLRLNRCYIVELGILVSGHKFFPLLRSNPVHIPKGSGDQGQLENESDRKEIDSFPEWIEHVSTYSYYESILNKDDMS</sequence>
<reference evidence="1 2" key="1">
    <citation type="submission" date="2023-10" db="EMBL/GenBank/DDBJ databases">
        <title>Niallia locisalis sp.nov. isolated from a salt pond sample.</title>
        <authorList>
            <person name="Li X.-J."/>
            <person name="Dong L."/>
        </authorList>
    </citation>
    <scope>NUCLEOTIDE SEQUENCE [LARGE SCALE GENOMIC DNA]</scope>
    <source>
        <strain evidence="1 2">DSM 29761</strain>
    </source>
</reference>
<gene>
    <name evidence="1" type="ORF">R4Z09_07045</name>
</gene>
<accession>A0ABZ2CL71</accession>